<dbReference type="GeneID" id="89995829"/>
<dbReference type="Proteomes" id="UP001334248">
    <property type="component" value="Unassembled WGS sequence"/>
</dbReference>
<feature type="region of interest" description="Disordered" evidence="1">
    <location>
        <begin position="1"/>
        <end position="23"/>
    </location>
</feature>
<dbReference type="EMBL" id="JAVHJV010000002">
    <property type="protein sequence ID" value="KAK5945176.1"/>
    <property type="molecule type" value="Genomic_DNA"/>
</dbReference>
<evidence type="ECO:0000256" key="1">
    <source>
        <dbReference type="SAM" id="MobiDB-lite"/>
    </source>
</evidence>
<reference evidence="2 3" key="1">
    <citation type="journal article" date="2023" name="Res Sq">
        <title>Genomic and morphological characterization of Knufia obscura isolated from the Mars 2020 spacecraft assembly facility.</title>
        <authorList>
            <person name="Chander A.M."/>
            <person name="Teixeira M.M."/>
            <person name="Singh N.K."/>
            <person name="Williams M.P."/>
            <person name="Parker C.W."/>
            <person name="Leo P."/>
            <person name="Stajich J.E."/>
            <person name="Torok T."/>
            <person name="Tighe S."/>
            <person name="Mason C.E."/>
            <person name="Venkateswaran K."/>
        </authorList>
    </citation>
    <scope>NUCLEOTIDE SEQUENCE [LARGE SCALE GENOMIC DNA]</scope>
    <source>
        <strain evidence="2 3">CCFEE 5817</strain>
    </source>
</reference>
<organism evidence="2 3">
    <name type="scientific">Knufia obscura</name>
    <dbReference type="NCBI Taxonomy" id="1635080"/>
    <lineage>
        <taxon>Eukaryota</taxon>
        <taxon>Fungi</taxon>
        <taxon>Dikarya</taxon>
        <taxon>Ascomycota</taxon>
        <taxon>Pezizomycotina</taxon>
        <taxon>Eurotiomycetes</taxon>
        <taxon>Chaetothyriomycetidae</taxon>
        <taxon>Chaetothyriales</taxon>
        <taxon>Trichomeriaceae</taxon>
        <taxon>Knufia</taxon>
    </lineage>
</organism>
<evidence type="ECO:0000313" key="2">
    <source>
        <dbReference type="EMBL" id="KAK5945176.1"/>
    </source>
</evidence>
<feature type="compositionally biased region" description="Basic and acidic residues" evidence="1">
    <location>
        <begin position="7"/>
        <end position="17"/>
    </location>
</feature>
<proteinExistence type="predicted"/>
<protein>
    <submittedName>
        <fullName evidence="2">Uncharacterized protein</fullName>
    </submittedName>
</protein>
<dbReference type="RefSeq" id="XP_064733266.1">
    <property type="nucleotide sequence ID" value="XM_064870813.1"/>
</dbReference>
<keyword evidence="3" id="KW-1185">Reference proteome</keyword>
<feature type="region of interest" description="Disordered" evidence="1">
    <location>
        <begin position="38"/>
        <end position="66"/>
    </location>
</feature>
<name>A0ABR0RX53_9EURO</name>
<comment type="caution">
    <text evidence="2">The sequence shown here is derived from an EMBL/GenBank/DDBJ whole genome shotgun (WGS) entry which is preliminary data.</text>
</comment>
<feature type="compositionally biased region" description="Low complexity" evidence="1">
    <location>
        <begin position="42"/>
        <end position="66"/>
    </location>
</feature>
<gene>
    <name evidence="2" type="ORF">PMZ80_002380</name>
</gene>
<accession>A0ABR0RX53</accession>
<evidence type="ECO:0000313" key="3">
    <source>
        <dbReference type="Proteomes" id="UP001334248"/>
    </source>
</evidence>
<sequence length="66" mass="7157">MDSTTSTERRPETHEPTAGEQAIIAIDHDEAFVEWLMEAPAPDLGGDSSSSSPLEQQSLQERNAST</sequence>